<comment type="caution">
    <text evidence="2">The sequence shown here is derived from an EMBL/GenBank/DDBJ whole genome shotgun (WGS) entry which is preliminary data.</text>
</comment>
<gene>
    <name evidence="2" type="ORF">R1sor_009731</name>
</gene>
<feature type="region of interest" description="Disordered" evidence="1">
    <location>
        <begin position="1"/>
        <end position="21"/>
    </location>
</feature>
<sequence length="463" mass="51013">MVLNHTRASFDKTRGDDFSSPLKKKVISPEVWQKAKSADMVKFGGGTTLRDGGALFGGSNSTHTGLGNVIFSNPCYQQAPSTNATSTHTADGTAQGTQGKQTKTDAHHAEYLEEFPPLCKLIKAVDRGFFASRLRHLQNCAFVLCALDGAPSKDKIIEWAREELWQNRGIQVEQIRILARGCYLIVTESSEQQHKALMDCPYKLNGRLVLAFPWDPKFSPRELRTKLVPMWVDLPKVYPLLEAYGAAMLATLGKVLYKTCETGRDSHIHIRRCVLTDISRKLKDHVKMKLEEVEDPMIQPVWYTSLPKEAIANVDANRGISSPKQGEQSEEAQDEDGFTLVKPMRNGPGHTGNKIISIDGDETENLAQKEALTEEDEEMDEETLQGDLQSVTPNGLTVQVSSTGSASEPQGNLDKGESFKGGNETNLPGGEGQQLKVGERGKSKAEPAENQEHLHKEGSEEAE</sequence>
<feature type="compositionally biased region" description="Acidic residues" evidence="1">
    <location>
        <begin position="328"/>
        <end position="337"/>
    </location>
</feature>
<feature type="region of interest" description="Disordered" evidence="1">
    <location>
        <begin position="318"/>
        <end position="463"/>
    </location>
</feature>
<dbReference type="AlphaFoldDB" id="A0ABD3HVY2"/>
<organism evidence="2 3">
    <name type="scientific">Riccia sorocarpa</name>
    <dbReference type="NCBI Taxonomy" id="122646"/>
    <lineage>
        <taxon>Eukaryota</taxon>
        <taxon>Viridiplantae</taxon>
        <taxon>Streptophyta</taxon>
        <taxon>Embryophyta</taxon>
        <taxon>Marchantiophyta</taxon>
        <taxon>Marchantiopsida</taxon>
        <taxon>Marchantiidae</taxon>
        <taxon>Marchantiales</taxon>
        <taxon>Ricciaceae</taxon>
        <taxon>Riccia</taxon>
    </lineage>
</organism>
<evidence type="ECO:0000313" key="2">
    <source>
        <dbReference type="EMBL" id="KAL3695655.1"/>
    </source>
</evidence>
<evidence type="ECO:0008006" key="4">
    <source>
        <dbReference type="Google" id="ProtNLM"/>
    </source>
</evidence>
<reference evidence="2 3" key="1">
    <citation type="submission" date="2024-09" db="EMBL/GenBank/DDBJ databases">
        <title>Chromosome-scale assembly of Riccia sorocarpa.</title>
        <authorList>
            <person name="Paukszto L."/>
        </authorList>
    </citation>
    <scope>NUCLEOTIDE SEQUENCE [LARGE SCALE GENOMIC DNA]</scope>
    <source>
        <strain evidence="2">LP-2024</strain>
        <tissue evidence="2">Aerial parts of the thallus</tissue>
    </source>
</reference>
<protein>
    <recommendedName>
        <fullName evidence="4">DUF4283 domain-containing protein</fullName>
    </recommendedName>
</protein>
<dbReference type="InterPro" id="IPR040256">
    <property type="entry name" value="At4g02000-like"/>
</dbReference>
<dbReference type="PANTHER" id="PTHR31286:SF180">
    <property type="entry name" value="OS10G0362600 PROTEIN"/>
    <property type="match status" value="1"/>
</dbReference>
<feature type="compositionally biased region" description="Low complexity" evidence="1">
    <location>
        <begin position="89"/>
        <end position="101"/>
    </location>
</feature>
<feature type="compositionally biased region" description="Basic and acidic residues" evidence="1">
    <location>
        <begin position="8"/>
        <end position="17"/>
    </location>
</feature>
<feature type="compositionally biased region" description="Acidic residues" evidence="1">
    <location>
        <begin position="373"/>
        <end position="384"/>
    </location>
</feature>
<name>A0ABD3HVY2_9MARC</name>
<accession>A0ABD3HVY2</accession>
<evidence type="ECO:0000313" key="3">
    <source>
        <dbReference type="Proteomes" id="UP001633002"/>
    </source>
</evidence>
<feature type="compositionally biased region" description="Basic and acidic residues" evidence="1">
    <location>
        <begin position="437"/>
        <end position="463"/>
    </location>
</feature>
<dbReference type="EMBL" id="JBJQOH010000002">
    <property type="protein sequence ID" value="KAL3695655.1"/>
    <property type="molecule type" value="Genomic_DNA"/>
</dbReference>
<keyword evidence="3" id="KW-1185">Reference proteome</keyword>
<evidence type="ECO:0000256" key="1">
    <source>
        <dbReference type="SAM" id="MobiDB-lite"/>
    </source>
</evidence>
<dbReference type="PANTHER" id="PTHR31286">
    <property type="entry name" value="GLYCINE-RICH CELL WALL STRUCTURAL PROTEIN 1.8-LIKE"/>
    <property type="match status" value="1"/>
</dbReference>
<feature type="compositionally biased region" description="Polar residues" evidence="1">
    <location>
        <begin position="386"/>
        <end position="410"/>
    </location>
</feature>
<dbReference type="Proteomes" id="UP001633002">
    <property type="component" value="Unassembled WGS sequence"/>
</dbReference>
<proteinExistence type="predicted"/>
<feature type="region of interest" description="Disordered" evidence="1">
    <location>
        <begin position="81"/>
        <end position="104"/>
    </location>
</feature>